<evidence type="ECO:0000256" key="8">
    <source>
        <dbReference type="ARBA" id="ARBA00023242"/>
    </source>
</evidence>
<evidence type="ECO:0000256" key="1">
    <source>
        <dbReference type="ARBA" id="ARBA00004123"/>
    </source>
</evidence>
<dbReference type="OrthoDB" id="424551at2759"/>
<sequence>MLICFLGLSVHLKAECRDKLSLLIKQYIMSLLKDNMEESYGSDWPTEQKVKRREMVVPKARYIFVHEIPNECSYKTERERTYTSCIEDKDHMVGFVYYRFTLEEEIPILYVYELQLEPRVQVKGLGKFLMQLIELIAQKNRMGVVILIFQKTMNFYLNKLRYVISAVSPSRVDPLIGVEKCYEILCKTFGHEAKAILEAEVAYGTYLGVLVPTSMLLRSQVNDRVALAIKLHIAAIINGSYFVPNSSSVHQS</sequence>
<evidence type="ECO:0000256" key="3">
    <source>
        <dbReference type="ARBA" id="ARBA00008870"/>
    </source>
</evidence>
<dbReference type="PANTHER" id="PTHR20531:SF1">
    <property type="entry name" value="N-ALPHA-ACETYLTRANSFERASE 40"/>
    <property type="match status" value="1"/>
</dbReference>
<dbReference type="GO" id="GO:0010485">
    <property type="term" value="F:histone H4 acetyltransferase activity"/>
    <property type="evidence" value="ECO:0000318"/>
    <property type="project" value="GO_Central"/>
</dbReference>
<dbReference type="InterPro" id="IPR039949">
    <property type="entry name" value="NAA40"/>
</dbReference>
<evidence type="ECO:0000313" key="13">
    <source>
        <dbReference type="Proteomes" id="UP000235220"/>
    </source>
</evidence>
<evidence type="ECO:0000256" key="7">
    <source>
        <dbReference type="ARBA" id="ARBA00022679"/>
    </source>
</evidence>
<dbReference type="Pfam" id="PF00583">
    <property type="entry name" value="Acetyltransf_1"/>
    <property type="match status" value="1"/>
</dbReference>
<evidence type="ECO:0000256" key="5">
    <source>
        <dbReference type="ARBA" id="ARBA00015043"/>
    </source>
</evidence>
<comment type="catalytic activity">
    <reaction evidence="11">
        <text>N-terminal L-seryl-[histone H4] + acetyl-CoA = N-terminal N(alpha)-acetyl-L-seryl-[histone H4] + CoA + H(+)</text>
        <dbReference type="Rhea" id="RHEA:50596"/>
        <dbReference type="Rhea" id="RHEA-COMP:12740"/>
        <dbReference type="Rhea" id="RHEA-COMP:12743"/>
        <dbReference type="ChEBI" id="CHEBI:15378"/>
        <dbReference type="ChEBI" id="CHEBI:57287"/>
        <dbReference type="ChEBI" id="CHEBI:57288"/>
        <dbReference type="ChEBI" id="CHEBI:64738"/>
        <dbReference type="ChEBI" id="CHEBI:83690"/>
        <dbReference type="EC" id="2.3.1.257"/>
    </reaction>
</comment>
<dbReference type="GO" id="GO:0043998">
    <property type="term" value="F:histone H2A acetyltransferase activity"/>
    <property type="evidence" value="ECO:0000318"/>
    <property type="project" value="GO_Central"/>
</dbReference>
<evidence type="ECO:0000256" key="9">
    <source>
        <dbReference type="ARBA" id="ARBA00023315"/>
    </source>
</evidence>
<dbReference type="InterPro" id="IPR000182">
    <property type="entry name" value="GNAT_dom"/>
</dbReference>
<keyword evidence="13" id="KW-1185">Reference proteome</keyword>
<dbReference type="EC" id="2.3.1.257" evidence="4"/>
<dbReference type="AlphaFoldDB" id="A0A6P9EGQ5"/>
<name>A0A6P9EGQ5_JUGRE</name>
<comment type="catalytic activity">
    <reaction evidence="10">
        <text>N-terminal L-seryl-[histone H2A] + acetyl-CoA = N-terminal N(alpha)-acetyl-L-seryl-[histone H2A] + CoA + H(+)</text>
        <dbReference type="Rhea" id="RHEA:50600"/>
        <dbReference type="Rhea" id="RHEA-COMP:12742"/>
        <dbReference type="Rhea" id="RHEA-COMP:12744"/>
        <dbReference type="ChEBI" id="CHEBI:15378"/>
        <dbReference type="ChEBI" id="CHEBI:57287"/>
        <dbReference type="ChEBI" id="CHEBI:57288"/>
        <dbReference type="ChEBI" id="CHEBI:64738"/>
        <dbReference type="ChEBI" id="CHEBI:83690"/>
        <dbReference type="EC" id="2.3.1.257"/>
    </reaction>
</comment>
<keyword evidence="7" id="KW-0808">Transferase</keyword>
<dbReference type="CDD" id="cd04301">
    <property type="entry name" value="NAT_SF"/>
    <property type="match status" value="1"/>
</dbReference>
<keyword evidence="6" id="KW-0963">Cytoplasm</keyword>
<dbReference type="GeneID" id="109012103"/>
<gene>
    <name evidence="14" type="primary">LOC109012103</name>
</gene>
<evidence type="ECO:0000256" key="10">
    <source>
        <dbReference type="ARBA" id="ARBA00047821"/>
    </source>
</evidence>
<evidence type="ECO:0000256" key="6">
    <source>
        <dbReference type="ARBA" id="ARBA00022490"/>
    </source>
</evidence>
<dbReference type="KEGG" id="jre:109012103"/>
<keyword evidence="8" id="KW-0539">Nucleus</keyword>
<accession>A0A6P9EGQ5</accession>
<dbReference type="InParanoid" id="A0A6P9EGQ5"/>
<evidence type="ECO:0000256" key="2">
    <source>
        <dbReference type="ARBA" id="ARBA00004496"/>
    </source>
</evidence>
<dbReference type="GO" id="GO:0005634">
    <property type="term" value="C:nucleus"/>
    <property type="evidence" value="ECO:0000318"/>
    <property type="project" value="GO_Central"/>
</dbReference>
<keyword evidence="9" id="KW-0012">Acyltransferase</keyword>
<feature type="domain" description="N-acetyltransferase" evidence="12">
    <location>
        <begin position="75"/>
        <end position="150"/>
    </location>
</feature>
<organism evidence="13 14">
    <name type="scientific">Juglans regia</name>
    <name type="common">English walnut</name>
    <dbReference type="NCBI Taxonomy" id="51240"/>
    <lineage>
        <taxon>Eukaryota</taxon>
        <taxon>Viridiplantae</taxon>
        <taxon>Streptophyta</taxon>
        <taxon>Embryophyta</taxon>
        <taxon>Tracheophyta</taxon>
        <taxon>Spermatophyta</taxon>
        <taxon>Magnoliopsida</taxon>
        <taxon>eudicotyledons</taxon>
        <taxon>Gunneridae</taxon>
        <taxon>Pentapetalae</taxon>
        <taxon>rosids</taxon>
        <taxon>fabids</taxon>
        <taxon>Fagales</taxon>
        <taxon>Juglandaceae</taxon>
        <taxon>Juglans</taxon>
    </lineage>
</organism>
<dbReference type="Proteomes" id="UP000235220">
    <property type="component" value="Chromosome 6"/>
</dbReference>
<dbReference type="RefSeq" id="XP_035546664.1">
    <property type="nucleotide sequence ID" value="XM_035690771.1"/>
</dbReference>
<protein>
    <recommendedName>
        <fullName evidence="5">N-alpha-acetyltransferase 40</fullName>
        <ecNumber evidence="4">2.3.1.257</ecNumber>
    </recommendedName>
</protein>
<dbReference type="PANTHER" id="PTHR20531">
    <property type="entry name" value="N-ALPHA-ACETYLTRANSFERASE 40"/>
    <property type="match status" value="1"/>
</dbReference>
<evidence type="ECO:0000313" key="14">
    <source>
        <dbReference type="RefSeq" id="XP_035546664.1"/>
    </source>
</evidence>
<dbReference type="GO" id="GO:0005737">
    <property type="term" value="C:cytoplasm"/>
    <property type="evidence" value="ECO:0007669"/>
    <property type="project" value="UniProtKB-SubCell"/>
</dbReference>
<dbReference type="InterPro" id="IPR016181">
    <property type="entry name" value="Acyl_CoA_acyltransferase"/>
</dbReference>
<comment type="similarity">
    <text evidence="3">Belongs to the acetyltransferase family. NAA40 subfamily.</text>
</comment>
<comment type="subcellular location">
    <subcellularLocation>
        <location evidence="2">Cytoplasm</location>
    </subcellularLocation>
    <subcellularLocation>
        <location evidence="1">Nucleus</location>
    </subcellularLocation>
</comment>
<dbReference type="SUPFAM" id="SSF55729">
    <property type="entry name" value="Acyl-CoA N-acyltransferases (Nat)"/>
    <property type="match status" value="1"/>
</dbReference>
<evidence type="ECO:0000259" key="12">
    <source>
        <dbReference type="Pfam" id="PF00583"/>
    </source>
</evidence>
<dbReference type="Gene3D" id="3.40.630.30">
    <property type="match status" value="1"/>
</dbReference>
<evidence type="ECO:0000256" key="11">
    <source>
        <dbReference type="ARBA" id="ARBA00049524"/>
    </source>
</evidence>
<reference evidence="14" key="1">
    <citation type="submission" date="2025-08" db="UniProtKB">
        <authorList>
            <consortium name="RefSeq"/>
        </authorList>
    </citation>
    <scope>IDENTIFICATION</scope>
    <source>
        <tissue evidence="14">Leaves</tissue>
    </source>
</reference>
<evidence type="ECO:0000256" key="4">
    <source>
        <dbReference type="ARBA" id="ARBA00012950"/>
    </source>
</evidence>
<proteinExistence type="inferred from homology"/>
<dbReference type="GO" id="GO:1990189">
    <property type="term" value="F:protein N-terminal-serine acetyltransferase activity"/>
    <property type="evidence" value="ECO:0000318"/>
    <property type="project" value="GO_Central"/>
</dbReference>